<dbReference type="PANTHER" id="PTHR47510:SF3">
    <property type="entry name" value="ENDO_EXONUCLEASE_PHOSPHATASE DOMAIN-CONTAINING PROTEIN"/>
    <property type="match status" value="1"/>
</dbReference>
<organism evidence="1 2">
    <name type="scientific">Paramuricea clavata</name>
    <name type="common">Red gorgonian</name>
    <name type="synonym">Violescent sea-whip</name>
    <dbReference type="NCBI Taxonomy" id="317549"/>
    <lineage>
        <taxon>Eukaryota</taxon>
        <taxon>Metazoa</taxon>
        <taxon>Cnidaria</taxon>
        <taxon>Anthozoa</taxon>
        <taxon>Octocorallia</taxon>
        <taxon>Malacalcyonacea</taxon>
        <taxon>Plexauridae</taxon>
        <taxon>Paramuricea</taxon>
    </lineage>
</organism>
<sequence>MRASLPSILKQFQRWPSPAIVVLWGIQMKHFIGNHFSAPSTGLVQLAYSLTDQVCNRGKGGGVAIYIKECIEWRRKQDLENDSVESMWIEVFIKNSKSLLVAVYYRPPESSHYFPANFDETFNDTLRESANESKEIIILGDFNINFLKASEHKDFKELIRLYGFSQIIKQATRISKDTSTLIDIILTNNPLVLCRSGVFMVDLSDHEMVGCIRKLNNVKFTPKVITCRNYSAYEPEVMKEDFRRVNWQSLYTMNDVNKALEYFNYTVKAIFDRHAPQMVKNVRGKPCPWINSDIRKTMSSRDCMLRKARRTKKVEHWNLYKKLGNACNNKMRFAKSTYHNDLLETASSPKKFWNIIKNIFPTKPKSISMSVNSKNDKNKYRVNIFSTYFANAIQLLKEKSMPLRNFAWKQPVKIATRTQKIFQIKHISTGFVLNELKKFQKGKSTGVDELPVGMLKDIREFISYPLCHILNLSIETSTVPTMWKVAKIIPIYKSGSYELPENFRPISVLPVLSKLLERAVHGQYLRFLEEEKLLTDYQYGYRMKRSTNLAAIQFIDDIRNEVDQGNLVGAIFIDLSKAFDTISHDALLTKLQAYGVRNRELTWFTDYLFGRQQYVQLGGNKSSNQPVFIGVPQGSVLGPLLFLVFYNDLVDIGINSRIIKYADDTVIYCSGKNIEMIEKTLSSDMDNCCPTNFIKMLSSV</sequence>
<dbReference type="EMBL" id="CACRXK020000053">
    <property type="protein sequence ID" value="CAB3977528.1"/>
    <property type="molecule type" value="Genomic_DNA"/>
</dbReference>
<dbReference type="Pfam" id="PF00078">
    <property type="entry name" value="RVT_1"/>
    <property type="match status" value="1"/>
</dbReference>
<dbReference type="Proteomes" id="UP001152795">
    <property type="component" value="Unassembled WGS sequence"/>
</dbReference>
<dbReference type="CDD" id="cd01650">
    <property type="entry name" value="RT_nLTR_like"/>
    <property type="match status" value="1"/>
</dbReference>
<dbReference type="InterPro" id="IPR005135">
    <property type="entry name" value="Endo/exonuclease/phosphatase"/>
</dbReference>
<keyword evidence="2" id="KW-1185">Reference proteome</keyword>
<dbReference type="InterPro" id="IPR000477">
    <property type="entry name" value="RT_dom"/>
</dbReference>
<dbReference type="InterPro" id="IPR043502">
    <property type="entry name" value="DNA/RNA_pol_sf"/>
</dbReference>
<reference evidence="1" key="1">
    <citation type="submission" date="2020-04" db="EMBL/GenBank/DDBJ databases">
        <authorList>
            <person name="Alioto T."/>
            <person name="Alioto T."/>
            <person name="Gomez Garrido J."/>
        </authorList>
    </citation>
    <scope>NUCLEOTIDE SEQUENCE</scope>
    <source>
        <strain evidence="1">A484AB</strain>
    </source>
</reference>
<dbReference type="AlphaFoldDB" id="A0A7D9D6E2"/>
<dbReference type="SUPFAM" id="SSF56672">
    <property type="entry name" value="DNA/RNA polymerases"/>
    <property type="match status" value="1"/>
</dbReference>
<feature type="non-terminal residue" evidence="1">
    <location>
        <position position="1"/>
    </location>
</feature>
<gene>
    <name evidence="1" type="ORF">PACLA_8A034473</name>
</gene>
<proteinExistence type="predicted"/>
<name>A0A7D9D6E2_PARCT</name>
<dbReference type="Pfam" id="PF03372">
    <property type="entry name" value="Exo_endo_phos"/>
    <property type="match status" value="1"/>
</dbReference>
<evidence type="ECO:0000313" key="1">
    <source>
        <dbReference type="EMBL" id="CAB3977528.1"/>
    </source>
</evidence>
<dbReference type="PROSITE" id="PS50878">
    <property type="entry name" value="RT_POL"/>
    <property type="match status" value="1"/>
</dbReference>
<dbReference type="PANTHER" id="PTHR47510">
    <property type="entry name" value="REVERSE TRANSCRIPTASE DOMAIN-CONTAINING PROTEIN"/>
    <property type="match status" value="1"/>
</dbReference>
<dbReference type="Gene3D" id="3.60.10.10">
    <property type="entry name" value="Endonuclease/exonuclease/phosphatase"/>
    <property type="match status" value="1"/>
</dbReference>
<accession>A0A7D9D6E2</accession>
<dbReference type="OrthoDB" id="5985125at2759"/>
<dbReference type="GO" id="GO:0003824">
    <property type="term" value="F:catalytic activity"/>
    <property type="evidence" value="ECO:0007669"/>
    <property type="project" value="InterPro"/>
</dbReference>
<protein>
    <submittedName>
        <fullName evidence="1">Uncharacterized protein</fullName>
    </submittedName>
</protein>
<comment type="caution">
    <text evidence="1">The sequence shown here is derived from an EMBL/GenBank/DDBJ whole genome shotgun (WGS) entry which is preliminary data.</text>
</comment>
<dbReference type="InterPro" id="IPR036691">
    <property type="entry name" value="Endo/exonu/phosph_ase_sf"/>
</dbReference>
<evidence type="ECO:0000313" key="2">
    <source>
        <dbReference type="Proteomes" id="UP001152795"/>
    </source>
</evidence>
<dbReference type="SUPFAM" id="SSF56219">
    <property type="entry name" value="DNase I-like"/>
    <property type="match status" value="1"/>
</dbReference>